<dbReference type="GeneID" id="98194976"/>
<reference evidence="3 4" key="1">
    <citation type="submission" date="2015-07" db="EMBL/GenBank/DDBJ databases">
        <authorList>
            <person name="Noorani M."/>
        </authorList>
    </citation>
    <scope>NUCLEOTIDE SEQUENCE [LARGE SCALE GENOMIC DNA]</scope>
    <source>
        <strain evidence="3">LMG728</strain>
    </source>
</reference>
<evidence type="ECO:0000256" key="1">
    <source>
        <dbReference type="ARBA" id="ARBA00023186"/>
    </source>
</evidence>
<dbReference type="PROSITE" id="PS50076">
    <property type="entry name" value="DNAJ_2"/>
    <property type="match status" value="1"/>
</dbReference>
<dbReference type="AlphaFoldDB" id="A0A0K2ZTV2"/>
<feature type="domain" description="J" evidence="2">
    <location>
        <begin position="47"/>
        <end position="110"/>
    </location>
</feature>
<dbReference type="InterPro" id="IPR050817">
    <property type="entry name" value="DjlA_DnaK_co-chaperone"/>
</dbReference>
<dbReference type="Gene3D" id="1.10.287.110">
    <property type="entry name" value="DnaJ domain"/>
    <property type="match status" value="1"/>
</dbReference>
<dbReference type="Pfam" id="PF00226">
    <property type="entry name" value="DnaJ"/>
    <property type="match status" value="1"/>
</dbReference>
<proteinExistence type="predicted"/>
<gene>
    <name evidence="3" type="ORF">XTPLMG728_2157</name>
</gene>
<dbReference type="CDD" id="cd06257">
    <property type="entry name" value="DnaJ"/>
    <property type="match status" value="1"/>
</dbReference>
<name>A0A0K2ZTV2_9XANT</name>
<dbReference type="PRINTS" id="PR00625">
    <property type="entry name" value="JDOMAIN"/>
</dbReference>
<keyword evidence="1" id="KW-0143">Chaperone</keyword>
<dbReference type="SMART" id="SM00271">
    <property type="entry name" value="DnaJ"/>
    <property type="match status" value="1"/>
</dbReference>
<dbReference type="InterPro" id="IPR036869">
    <property type="entry name" value="J_dom_sf"/>
</dbReference>
<sequence length="110" mass="12524">MHWYGKLLGAIVGALLFRPNPVVGAVLGLLVGHAFDADWFKFGQRDDPYRELGVRRDATDAEIELAYRRLMSQYHPDKVVGGSPELRARAEKKASQLNTAYDRIRTLRKR</sequence>
<evidence type="ECO:0000259" key="2">
    <source>
        <dbReference type="PROSITE" id="PS50076"/>
    </source>
</evidence>
<dbReference type="SUPFAM" id="SSF46565">
    <property type="entry name" value="Chaperone J-domain"/>
    <property type="match status" value="1"/>
</dbReference>
<evidence type="ECO:0000313" key="3">
    <source>
        <dbReference type="EMBL" id="CTP89206.1"/>
    </source>
</evidence>
<dbReference type="EMBL" id="CXOK01000061">
    <property type="protein sequence ID" value="CTP89206.1"/>
    <property type="molecule type" value="Genomic_DNA"/>
</dbReference>
<evidence type="ECO:0000313" key="4">
    <source>
        <dbReference type="Proteomes" id="UP000041247"/>
    </source>
</evidence>
<dbReference type="RefSeq" id="WP_039008185.1">
    <property type="nucleotide sequence ID" value="NZ_CP076250.1"/>
</dbReference>
<protein>
    <recommendedName>
        <fullName evidence="2">J domain-containing protein</fullName>
    </recommendedName>
</protein>
<dbReference type="PANTHER" id="PTHR24074">
    <property type="entry name" value="CO-CHAPERONE PROTEIN DJLA"/>
    <property type="match status" value="1"/>
</dbReference>
<dbReference type="Proteomes" id="UP000041247">
    <property type="component" value="Unassembled WGS sequence"/>
</dbReference>
<organism evidence="3 4">
    <name type="scientific">Xanthomonas graminis pv. poae</name>
    <dbReference type="NCBI Taxonomy" id="227946"/>
    <lineage>
        <taxon>Bacteria</taxon>
        <taxon>Pseudomonadati</taxon>
        <taxon>Pseudomonadota</taxon>
        <taxon>Gammaproteobacteria</taxon>
        <taxon>Lysobacterales</taxon>
        <taxon>Lysobacteraceae</taxon>
        <taxon>Xanthomonas</taxon>
        <taxon>Xanthomonas translucens group</taxon>
        <taxon>Xanthomonas graminis</taxon>
    </lineage>
</organism>
<accession>A0A0K2ZTV2</accession>
<dbReference type="InterPro" id="IPR001623">
    <property type="entry name" value="DnaJ_domain"/>
</dbReference>